<proteinExistence type="predicted"/>
<dbReference type="EMBL" id="JAUJYW010000005">
    <property type="protein sequence ID" value="MDN8600294.1"/>
    <property type="molecule type" value="Genomic_DNA"/>
</dbReference>
<sequence>MNYSEALRQYSATHRIDSEGKCWFISGVDRDQITGDGGMLQFQVHPVDENGVVDYSVHHCRTLEYVDKLRPYRNTLKDAPESATE</sequence>
<accession>A0ABT8PVK8</accession>
<protein>
    <submittedName>
        <fullName evidence="1">Uncharacterized protein</fullName>
    </submittedName>
</protein>
<gene>
    <name evidence="1" type="ORF">Q0A17_12865</name>
</gene>
<keyword evidence="2" id="KW-1185">Reference proteome</keyword>
<evidence type="ECO:0000313" key="2">
    <source>
        <dbReference type="Proteomes" id="UP001174867"/>
    </source>
</evidence>
<reference evidence="1 2" key="1">
    <citation type="submission" date="2023-07" db="EMBL/GenBank/DDBJ databases">
        <title>Citrobacter selenititolerans sp. nov., isolated from seleniferous soil.</title>
        <authorList>
            <person name="Zhang S."/>
            <person name="Li K."/>
            <person name="Peng J."/>
            <person name="Wang H."/>
            <person name="Sun J."/>
            <person name="Guo Y."/>
        </authorList>
    </citation>
    <scope>NUCLEOTIDE SEQUENCE [LARGE SCALE GENOMIC DNA]</scope>
    <source>
        <strain evidence="1 2">S2-9</strain>
    </source>
</reference>
<dbReference type="RefSeq" id="WP_301699297.1">
    <property type="nucleotide sequence ID" value="NZ_JAUJYW010000005.1"/>
</dbReference>
<evidence type="ECO:0000313" key="1">
    <source>
        <dbReference type="EMBL" id="MDN8600294.1"/>
    </source>
</evidence>
<organism evidence="1 2">
    <name type="scientific">Citrobacter enshiensis</name>
    <dbReference type="NCBI Taxonomy" id="2971264"/>
    <lineage>
        <taxon>Bacteria</taxon>
        <taxon>Pseudomonadati</taxon>
        <taxon>Pseudomonadota</taxon>
        <taxon>Gammaproteobacteria</taxon>
        <taxon>Enterobacterales</taxon>
        <taxon>Enterobacteriaceae</taxon>
        <taxon>Citrobacter</taxon>
    </lineage>
</organism>
<name>A0ABT8PVK8_9ENTR</name>
<comment type="caution">
    <text evidence="1">The sequence shown here is derived from an EMBL/GenBank/DDBJ whole genome shotgun (WGS) entry which is preliminary data.</text>
</comment>
<dbReference type="Proteomes" id="UP001174867">
    <property type="component" value="Unassembled WGS sequence"/>
</dbReference>